<reference evidence="2" key="1">
    <citation type="submission" date="2016-10" db="EMBL/GenBank/DDBJ databases">
        <authorList>
            <person name="Varghese N."/>
            <person name="Submissions S."/>
        </authorList>
    </citation>
    <scope>NUCLEOTIDE SEQUENCE [LARGE SCALE GENOMIC DNA]</scope>
    <source>
        <strain evidence="2">DSM 1565</strain>
    </source>
</reference>
<proteinExistence type="predicted"/>
<protein>
    <submittedName>
        <fullName evidence="1">Uncharacterized protein</fullName>
    </submittedName>
</protein>
<dbReference type="Proteomes" id="UP000199423">
    <property type="component" value="Unassembled WGS sequence"/>
</dbReference>
<dbReference type="EMBL" id="FPCH01000003">
    <property type="protein sequence ID" value="SFV38172.1"/>
    <property type="molecule type" value="Genomic_DNA"/>
</dbReference>
<dbReference type="AlphaFoldDB" id="A0A1I7NU76"/>
<dbReference type="RefSeq" id="WP_092869017.1">
    <property type="nucleotide sequence ID" value="NZ_FPCH01000003.1"/>
</dbReference>
<gene>
    <name evidence="1" type="ORF">SAMN04488557_3575</name>
</gene>
<name>A0A1I7NU76_9HYPH</name>
<keyword evidence="2" id="KW-1185">Reference proteome</keyword>
<evidence type="ECO:0000313" key="2">
    <source>
        <dbReference type="Proteomes" id="UP000199423"/>
    </source>
</evidence>
<evidence type="ECO:0000313" key="1">
    <source>
        <dbReference type="EMBL" id="SFV38172.1"/>
    </source>
</evidence>
<organism evidence="1 2">
    <name type="scientific">Hyphomicrobium facile</name>
    <dbReference type="NCBI Taxonomy" id="51670"/>
    <lineage>
        <taxon>Bacteria</taxon>
        <taxon>Pseudomonadati</taxon>
        <taxon>Pseudomonadota</taxon>
        <taxon>Alphaproteobacteria</taxon>
        <taxon>Hyphomicrobiales</taxon>
        <taxon>Hyphomicrobiaceae</taxon>
        <taxon>Hyphomicrobium</taxon>
    </lineage>
</organism>
<sequence>MTQKDMLSARERRLRRGAARKGLAIRKASHGQDRGRYLVVDPEFGGPIRSHSRTHPYSFSLEEAENYIAE</sequence>
<accession>A0A1I7NU76</accession>
<dbReference type="STRING" id="51670.SAMN04488557_3575"/>
<dbReference type="OrthoDB" id="9868558at2"/>